<feature type="domain" description="HTH lysR-type" evidence="8">
    <location>
        <begin position="4"/>
        <end position="61"/>
    </location>
</feature>
<keyword evidence="3" id="KW-0238">DNA-binding</keyword>
<evidence type="ECO:0000256" key="3">
    <source>
        <dbReference type="ARBA" id="ARBA00023125"/>
    </source>
</evidence>
<dbReference type="PROSITE" id="PS50931">
    <property type="entry name" value="HTH_LYSR"/>
    <property type="match status" value="1"/>
</dbReference>
<name>A0A0B4WZG8_9HYPH</name>
<dbReference type="CDD" id="cd08422">
    <property type="entry name" value="PBP2_CrgA_like"/>
    <property type="match status" value="1"/>
</dbReference>
<keyword evidence="2" id="KW-0805">Transcription regulation</keyword>
<evidence type="ECO:0000256" key="6">
    <source>
        <dbReference type="ARBA" id="ARBA00067332"/>
    </source>
</evidence>
<dbReference type="FunFam" id="1.10.10.10:FF:000001">
    <property type="entry name" value="LysR family transcriptional regulator"/>
    <property type="match status" value="1"/>
</dbReference>
<evidence type="ECO:0000313" key="10">
    <source>
        <dbReference type="Proteomes" id="UP000031368"/>
    </source>
</evidence>
<evidence type="ECO:0000256" key="5">
    <source>
        <dbReference type="ARBA" id="ARBA00054626"/>
    </source>
</evidence>
<comment type="function">
    <text evidence="5">Transcriptional regulator of the ttuABCDE tartrate utilization operon.</text>
</comment>
<dbReference type="Gene3D" id="3.40.190.290">
    <property type="match status" value="1"/>
</dbReference>
<evidence type="ECO:0000256" key="1">
    <source>
        <dbReference type="ARBA" id="ARBA00009437"/>
    </source>
</evidence>
<dbReference type="InterPro" id="IPR036388">
    <property type="entry name" value="WH-like_DNA-bd_sf"/>
</dbReference>
<dbReference type="PANTHER" id="PTHR30537">
    <property type="entry name" value="HTH-TYPE TRANSCRIPTIONAL REGULATOR"/>
    <property type="match status" value="1"/>
</dbReference>
<evidence type="ECO:0000259" key="8">
    <source>
        <dbReference type="PROSITE" id="PS50931"/>
    </source>
</evidence>
<reference evidence="9 10" key="1">
    <citation type="submission" date="2013-11" db="EMBL/GenBank/DDBJ databases">
        <title>Complete genome sequence of Rhizobium gallicum bv. gallicum R602.</title>
        <authorList>
            <person name="Bustos P."/>
            <person name="Santamaria R.I."/>
            <person name="Lozano L."/>
            <person name="Acosta J.L."/>
            <person name="Ormeno-Orrillo E."/>
            <person name="Rogel M.A."/>
            <person name="Romero D."/>
            <person name="Cevallos M.A."/>
            <person name="Martinez-Romero E."/>
            <person name="Gonzalez V."/>
        </authorList>
    </citation>
    <scope>NUCLEOTIDE SEQUENCE [LARGE SCALE GENOMIC DNA]</scope>
    <source>
        <strain evidence="9 10">R602</strain>
    </source>
</reference>
<keyword evidence="10" id="KW-1185">Reference proteome</keyword>
<dbReference type="KEGG" id="rga:RGR602_CH00352"/>
<dbReference type="Pfam" id="PF03466">
    <property type="entry name" value="LysR_substrate"/>
    <property type="match status" value="1"/>
</dbReference>
<dbReference type="InterPro" id="IPR000847">
    <property type="entry name" value="LysR_HTH_N"/>
</dbReference>
<proteinExistence type="inferred from homology"/>
<dbReference type="EMBL" id="CP006877">
    <property type="protein sequence ID" value="AJD39723.1"/>
    <property type="molecule type" value="Genomic_DNA"/>
</dbReference>
<gene>
    <name evidence="9" type="ORF">RGR602_CH00352</name>
</gene>
<dbReference type="SUPFAM" id="SSF53850">
    <property type="entry name" value="Periplasmic binding protein-like II"/>
    <property type="match status" value="1"/>
</dbReference>
<dbReference type="InterPro" id="IPR036390">
    <property type="entry name" value="WH_DNA-bd_sf"/>
</dbReference>
<comment type="similarity">
    <text evidence="1">Belongs to the LysR transcriptional regulatory family.</text>
</comment>
<dbReference type="GO" id="GO:0043565">
    <property type="term" value="F:sequence-specific DNA binding"/>
    <property type="evidence" value="ECO:0007669"/>
    <property type="project" value="TreeGrafter"/>
</dbReference>
<dbReference type="Gene3D" id="1.10.10.10">
    <property type="entry name" value="Winged helix-like DNA-binding domain superfamily/Winged helix DNA-binding domain"/>
    <property type="match status" value="1"/>
</dbReference>
<evidence type="ECO:0000256" key="2">
    <source>
        <dbReference type="ARBA" id="ARBA00023015"/>
    </source>
</evidence>
<evidence type="ECO:0000313" key="9">
    <source>
        <dbReference type="EMBL" id="AJD39723.1"/>
    </source>
</evidence>
<dbReference type="GO" id="GO:0003700">
    <property type="term" value="F:DNA-binding transcription factor activity"/>
    <property type="evidence" value="ECO:0007669"/>
    <property type="project" value="InterPro"/>
</dbReference>
<dbReference type="AlphaFoldDB" id="A0A0B4WZG8"/>
<evidence type="ECO:0000256" key="4">
    <source>
        <dbReference type="ARBA" id="ARBA00023163"/>
    </source>
</evidence>
<evidence type="ECO:0000256" key="7">
    <source>
        <dbReference type="ARBA" id="ARBA00083243"/>
    </source>
</evidence>
<dbReference type="SUPFAM" id="SSF46785">
    <property type="entry name" value="Winged helix' DNA-binding domain"/>
    <property type="match status" value="1"/>
</dbReference>
<dbReference type="RefSeq" id="WP_039843669.1">
    <property type="nucleotide sequence ID" value="NZ_CP006877.1"/>
</dbReference>
<protein>
    <recommendedName>
        <fullName evidence="6">HTH-type transcriptional regulator TtuA</fullName>
    </recommendedName>
    <alternativeName>
        <fullName evidence="7">Tartrate utilization transcriptional regulator</fullName>
    </alternativeName>
</protein>
<organism evidence="9 10">
    <name type="scientific">Rhizobium gallicum bv. gallicum R602sp</name>
    <dbReference type="NCBI Taxonomy" id="1041138"/>
    <lineage>
        <taxon>Bacteria</taxon>
        <taxon>Pseudomonadati</taxon>
        <taxon>Pseudomonadota</taxon>
        <taxon>Alphaproteobacteria</taxon>
        <taxon>Hyphomicrobiales</taxon>
        <taxon>Rhizobiaceae</taxon>
        <taxon>Rhizobium/Agrobacterium group</taxon>
        <taxon>Rhizobium</taxon>
    </lineage>
</organism>
<dbReference type="HOGENOM" id="CLU_039613_16_2_5"/>
<keyword evidence="4" id="KW-0804">Transcription</keyword>
<dbReference type="GO" id="GO:0006351">
    <property type="term" value="P:DNA-templated transcription"/>
    <property type="evidence" value="ECO:0007669"/>
    <property type="project" value="TreeGrafter"/>
</dbReference>
<accession>A0A0B4WZG8</accession>
<dbReference type="Pfam" id="PF00126">
    <property type="entry name" value="HTH_1"/>
    <property type="match status" value="1"/>
</dbReference>
<sequence>MRSFNLNDLNLFVHAVEGGSFTAAGRRLGVPKSTVSKRVAELEAKLGARLIQRTSRSFSLTDLGRDFFEHAQASVIEAEMAESIVRSRLAEPSGTVRITASVPTSQFMLAEHLPDLALRYPKLKVFLHVTDRFVDIVQEGFDIAVRSHQLPLADSSLVQRKLAEHEFLLVAAPSYVDRHGAPQGPEDLVAHAAVMPSLTETAWRLFSATGDETLVKPPPVMAADEPFVLLRAAAAGMGITILPTSVCREAIGQGRLIRILPEWTAGNITTTALLPHRRGQLPSVRAVVEFISERLGQE</sequence>
<dbReference type="InterPro" id="IPR058163">
    <property type="entry name" value="LysR-type_TF_proteobact-type"/>
</dbReference>
<dbReference type="InterPro" id="IPR005119">
    <property type="entry name" value="LysR_subst-bd"/>
</dbReference>
<dbReference type="PANTHER" id="PTHR30537:SF31">
    <property type="entry name" value="TRANSCRIPTIONAL REGULATOR, LYSR FAMILY"/>
    <property type="match status" value="1"/>
</dbReference>
<dbReference type="Proteomes" id="UP000031368">
    <property type="component" value="Chromosome"/>
</dbReference>